<dbReference type="Ensembl" id="ENSENLT00000042477.1">
    <property type="protein sequence ID" value="ENSENLP00000041428.1"/>
    <property type="gene ID" value="ENSENLG00000017739.1"/>
</dbReference>
<name>A0A665WBW8_ECHNA</name>
<accession>A0A665WBW8</accession>
<sequence>MQDGFLYQRLDPPPHPVLTNTTPRRQANEQNKAALRGLKGLAIVTTSQIVFHSENQDDIAKTEMQTWILCGSDLGPGLSHCSLKRLPFPEVVLSPLAV</sequence>
<evidence type="ECO:0000313" key="3">
    <source>
        <dbReference type="Proteomes" id="UP000472264"/>
    </source>
</evidence>
<evidence type="ECO:0000256" key="1">
    <source>
        <dbReference type="SAM" id="MobiDB-lite"/>
    </source>
</evidence>
<keyword evidence="3" id="KW-1185">Reference proteome</keyword>
<dbReference type="Proteomes" id="UP000472264">
    <property type="component" value="Chromosome 3"/>
</dbReference>
<proteinExistence type="predicted"/>
<protein>
    <submittedName>
        <fullName evidence="2">Uncharacterized protein</fullName>
    </submittedName>
</protein>
<reference evidence="2" key="3">
    <citation type="submission" date="2025-09" db="UniProtKB">
        <authorList>
            <consortium name="Ensembl"/>
        </authorList>
    </citation>
    <scope>IDENTIFICATION</scope>
</reference>
<dbReference type="AlphaFoldDB" id="A0A665WBW8"/>
<dbReference type="InParanoid" id="A0A665WBW8"/>
<evidence type="ECO:0000313" key="2">
    <source>
        <dbReference type="Ensembl" id="ENSENLP00000041428.1"/>
    </source>
</evidence>
<reference evidence="2" key="2">
    <citation type="submission" date="2025-08" db="UniProtKB">
        <authorList>
            <consortium name="Ensembl"/>
        </authorList>
    </citation>
    <scope>IDENTIFICATION</scope>
</reference>
<feature type="region of interest" description="Disordered" evidence="1">
    <location>
        <begin position="1"/>
        <end position="26"/>
    </location>
</feature>
<reference evidence="2" key="1">
    <citation type="submission" date="2021-04" db="EMBL/GenBank/DDBJ databases">
        <authorList>
            <consortium name="Wellcome Sanger Institute Data Sharing"/>
        </authorList>
    </citation>
    <scope>NUCLEOTIDE SEQUENCE [LARGE SCALE GENOMIC DNA]</scope>
</reference>
<organism evidence="2 3">
    <name type="scientific">Echeneis naucrates</name>
    <name type="common">Live sharksucker</name>
    <dbReference type="NCBI Taxonomy" id="173247"/>
    <lineage>
        <taxon>Eukaryota</taxon>
        <taxon>Metazoa</taxon>
        <taxon>Chordata</taxon>
        <taxon>Craniata</taxon>
        <taxon>Vertebrata</taxon>
        <taxon>Euteleostomi</taxon>
        <taxon>Actinopterygii</taxon>
        <taxon>Neopterygii</taxon>
        <taxon>Teleostei</taxon>
        <taxon>Neoteleostei</taxon>
        <taxon>Acanthomorphata</taxon>
        <taxon>Carangaria</taxon>
        <taxon>Carangiformes</taxon>
        <taxon>Echeneidae</taxon>
        <taxon>Echeneis</taxon>
    </lineage>
</organism>